<organism evidence="3 4">
    <name type="scientific">Fragilariopsis cylindrus CCMP1102</name>
    <dbReference type="NCBI Taxonomy" id="635003"/>
    <lineage>
        <taxon>Eukaryota</taxon>
        <taxon>Sar</taxon>
        <taxon>Stramenopiles</taxon>
        <taxon>Ochrophyta</taxon>
        <taxon>Bacillariophyta</taxon>
        <taxon>Bacillariophyceae</taxon>
        <taxon>Bacillariophycidae</taxon>
        <taxon>Bacillariales</taxon>
        <taxon>Bacillariaceae</taxon>
        <taxon>Fragilariopsis</taxon>
    </lineage>
</organism>
<dbReference type="GO" id="GO:0006508">
    <property type="term" value="P:proteolysis"/>
    <property type="evidence" value="ECO:0007669"/>
    <property type="project" value="UniProtKB-KW"/>
</dbReference>
<dbReference type="AlphaFoldDB" id="A0A1E7FCH9"/>
<evidence type="ECO:0000313" key="3">
    <source>
        <dbReference type="EMBL" id="OEU15861.1"/>
    </source>
</evidence>
<evidence type="ECO:0000256" key="1">
    <source>
        <dbReference type="ARBA" id="ARBA00011074"/>
    </source>
</evidence>
<dbReference type="InterPro" id="IPR039785">
    <property type="entry name" value="MINY3/4"/>
</dbReference>
<keyword evidence="4" id="KW-1185">Reference proteome</keyword>
<dbReference type="OrthoDB" id="9981542at2759"/>
<evidence type="ECO:0000313" key="4">
    <source>
        <dbReference type="Proteomes" id="UP000095751"/>
    </source>
</evidence>
<dbReference type="PANTHER" id="PTHR12473:SF8">
    <property type="entry name" value="UBIQUITIN CARBOXYL-TERMINAL HYDROLASE MINDY-4-RELATED"/>
    <property type="match status" value="1"/>
</dbReference>
<reference evidence="3 4" key="1">
    <citation type="submission" date="2016-09" db="EMBL/GenBank/DDBJ databases">
        <title>Extensive genetic diversity and differential bi-allelic expression allows diatom success in the polar Southern Ocean.</title>
        <authorList>
            <consortium name="DOE Joint Genome Institute"/>
            <person name="Mock T."/>
            <person name="Otillar R.P."/>
            <person name="Strauss J."/>
            <person name="Dupont C."/>
            <person name="Frickenhaus S."/>
            <person name="Maumus F."/>
            <person name="Mcmullan M."/>
            <person name="Sanges R."/>
            <person name="Schmutz J."/>
            <person name="Toseland A."/>
            <person name="Valas R."/>
            <person name="Veluchamy A."/>
            <person name="Ward B.J."/>
            <person name="Allen A."/>
            <person name="Barry K."/>
            <person name="Falciatore A."/>
            <person name="Ferrante M."/>
            <person name="Fortunato A.E."/>
            <person name="Gloeckner G."/>
            <person name="Gruber A."/>
            <person name="Hipkin R."/>
            <person name="Janech M."/>
            <person name="Kroth P."/>
            <person name="Leese F."/>
            <person name="Lindquist E."/>
            <person name="Lyon B.R."/>
            <person name="Martin J."/>
            <person name="Mayer C."/>
            <person name="Parker M."/>
            <person name="Quesneville H."/>
            <person name="Raymond J."/>
            <person name="Uhlig C."/>
            <person name="Valentin K.U."/>
            <person name="Worden A.Z."/>
            <person name="Armbrust E.V."/>
            <person name="Bowler C."/>
            <person name="Green B."/>
            <person name="Moulton V."/>
            <person name="Van Oosterhout C."/>
            <person name="Grigoriev I."/>
        </authorList>
    </citation>
    <scope>NUCLEOTIDE SEQUENCE [LARGE SCALE GENOMIC DNA]</scope>
    <source>
        <strain evidence="3 4">CCMP1102</strain>
    </source>
</reference>
<accession>A0A1E7FCH9</accession>
<dbReference type="InterPro" id="IPR025257">
    <property type="entry name" value="MINDY-3/4_CD"/>
</dbReference>
<feature type="non-terminal residue" evidence="3">
    <location>
        <position position="113"/>
    </location>
</feature>
<dbReference type="GO" id="GO:1990380">
    <property type="term" value="F:K48-linked deubiquitinase activity"/>
    <property type="evidence" value="ECO:0007669"/>
    <property type="project" value="InterPro"/>
</dbReference>
<comment type="similarity">
    <text evidence="1">Belongs to the MINDY deubiquitinase family. FAM188 subfamily.</text>
</comment>
<dbReference type="PANTHER" id="PTHR12473">
    <property type="entry name" value="UBIQUITIN CARBOXYL-TERMINAL HYDROLASE MINDY-4-RELATED"/>
    <property type="match status" value="1"/>
</dbReference>
<gene>
    <name evidence="3" type="ORF">FRACYDRAFT_162318</name>
</gene>
<sequence length="113" mass="12469">GVLLMVMSIAFSRGIPKTQGDMDDLTAKLTSNFGHCSQELINLLLTGQAVSNVFDHTLRPSGELICRGIQSRPGIGYLTQLEAMRYLEVGGFYKTPQFPIWVIGSTSHFTVMF</sequence>
<dbReference type="SMART" id="SM01174">
    <property type="entry name" value="DUF4205"/>
    <property type="match status" value="1"/>
</dbReference>
<dbReference type="GO" id="GO:0071108">
    <property type="term" value="P:protein K48-linked deubiquitination"/>
    <property type="evidence" value="ECO:0007669"/>
    <property type="project" value="InterPro"/>
</dbReference>
<dbReference type="EMBL" id="KV784359">
    <property type="protein sequence ID" value="OEU15861.1"/>
    <property type="molecule type" value="Genomic_DNA"/>
</dbReference>
<evidence type="ECO:0000259" key="2">
    <source>
        <dbReference type="SMART" id="SM01174"/>
    </source>
</evidence>
<dbReference type="InParanoid" id="A0A1E7FCH9"/>
<name>A0A1E7FCH9_9STRA</name>
<dbReference type="KEGG" id="fcy:FRACYDRAFT_162318"/>
<dbReference type="Pfam" id="PF13898">
    <property type="entry name" value="MINDY-3_4_CD"/>
    <property type="match status" value="1"/>
</dbReference>
<proteinExistence type="inferred from homology"/>
<dbReference type="GO" id="GO:0004843">
    <property type="term" value="F:cysteine-type deubiquitinase activity"/>
    <property type="evidence" value="ECO:0007669"/>
    <property type="project" value="UniProtKB-EC"/>
</dbReference>
<protein>
    <recommendedName>
        <fullName evidence="2">Deubiquitinating enzyme MINDY-3/4 conserved domain-containing protein</fullName>
    </recommendedName>
</protein>
<feature type="domain" description="Deubiquitinating enzyme MINDY-3/4 conserved" evidence="2">
    <location>
        <begin position="1"/>
        <end position="113"/>
    </location>
</feature>
<feature type="non-terminal residue" evidence="3">
    <location>
        <position position="1"/>
    </location>
</feature>
<dbReference type="Proteomes" id="UP000095751">
    <property type="component" value="Unassembled WGS sequence"/>
</dbReference>